<evidence type="ECO:0000313" key="2">
    <source>
        <dbReference type="EMBL" id="MBB3208207.1"/>
    </source>
</evidence>
<name>A0A7W5H665_9BACT</name>
<keyword evidence="1" id="KW-0812">Transmembrane</keyword>
<dbReference type="AlphaFoldDB" id="A0A7W5H665"/>
<feature type="transmembrane region" description="Helical" evidence="1">
    <location>
        <begin position="12"/>
        <end position="34"/>
    </location>
</feature>
<keyword evidence="3" id="KW-1185">Reference proteome</keyword>
<protein>
    <submittedName>
        <fullName evidence="2">Uncharacterized protein</fullName>
    </submittedName>
</protein>
<dbReference type="EMBL" id="JACHXU010000014">
    <property type="protein sequence ID" value="MBB3208207.1"/>
    <property type="molecule type" value="Genomic_DNA"/>
</dbReference>
<evidence type="ECO:0000256" key="1">
    <source>
        <dbReference type="SAM" id="Phobius"/>
    </source>
</evidence>
<dbReference type="RefSeq" id="WP_184306437.1">
    <property type="nucleotide sequence ID" value="NZ_JACHXU010000014.1"/>
</dbReference>
<keyword evidence="1" id="KW-0472">Membrane</keyword>
<dbReference type="Proteomes" id="UP000536179">
    <property type="component" value="Unassembled WGS sequence"/>
</dbReference>
<proteinExistence type="predicted"/>
<reference evidence="2 3" key="1">
    <citation type="submission" date="2020-08" db="EMBL/GenBank/DDBJ databases">
        <title>Genomic Encyclopedia of Type Strains, Phase III (KMG-III): the genomes of soil and plant-associated and newly described type strains.</title>
        <authorList>
            <person name="Whitman W."/>
        </authorList>
    </citation>
    <scope>NUCLEOTIDE SEQUENCE [LARGE SCALE GENOMIC DNA]</scope>
    <source>
        <strain evidence="2 3">CECT 8075</strain>
    </source>
</reference>
<accession>A0A7W5H665</accession>
<dbReference type="SUPFAM" id="SSF52266">
    <property type="entry name" value="SGNH hydrolase"/>
    <property type="match status" value="1"/>
</dbReference>
<evidence type="ECO:0000313" key="3">
    <source>
        <dbReference type="Proteomes" id="UP000536179"/>
    </source>
</evidence>
<keyword evidence="1" id="KW-1133">Transmembrane helix</keyword>
<sequence>MNVSPLQTRDYLTRWAFGLAAGTLLVWGTSPWFVRSYHSRVFDPVCHDWVYPASTQYRWRSEGYATTTIGVHGMPGRTNLPPSTTERVIALWGDSQAEGVCVADSDKLWSQLESEIAGSKNASFAVLPMARSGEDALDWTSRFARVEKQLGVTEHFVLICELEDLESLAESQSNADSNALAEAAIPGRTDIDVPVESLSVNAVPQWLDLVPDFVVHAARGLIFDGDTSQIRTLRFRPGPVASTAVTQSTQTSATVDPNQPPEAFPASVIARRLADATTNPITMIYAPQIPVVMGDRIIRSDAHDSQFRMLEAALAEQGITVIDCRDGLWGAAAQGHFPHGFNNGRIGSGHLNETGYRVIAAQVGAKAGSNSR</sequence>
<gene>
    <name evidence="2" type="ORF">FHS27_004034</name>
</gene>
<organism evidence="2 3">
    <name type="scientific">Aporhodopirellula rubra</name>
    <dbReference type="NCBI Taxonomy" id="980271"/>
    <lineage>
        <taxon>Bacteria</taxon>
        <taxon>Pseudomonadati</taxon>
        <taxon>Planctomycetota</taxon>
        <taxon>Planctomycetia</taxon>
        <taxon>Pirellulales</taxon>
        <taxon>Pirellulaceae</taxon>
        <taxon>Aporhodopirellula</taxon>
    </lineage>
</organism>
<comment type="caution">
    <text evidence="2">The sequence shown here is derived from an EMBL/GenBank/DDBJ whole genome shotgun (WGS) entry which is preliminary data.</text>
</comment>